<dbReference type="PANTHER" id="PTHR42837">
    <property type="entry name" value="REGULATOR OF SIGMA-E PROTEASE RSEP"/>
    <property type="match status" value="1"/>
</dbReference>
<reference evidence="13 14" key="1">
    <citation type="journal article" date="2021" name="Int. J. Syst. Evol. Microbiol.">
        <title>Amazonocrinis nigriterrae gen. nov., sp. nov., Atlanticothrix silvestris gen. nov., sp. nov. and Dendronalium phyllosphericum gen. nov., sp. nov., nostocacean cyanobacteria from Brazilian environments.</title>
        <authorList>
            <person name="Alvarenga D.O."/>
            <person name="Andreote A.P.D."/>
            <person name="Branco L.H.Z."/>
            <person name="Delbaje E."/>
            <person name="Cruz R.B."/>
            <person name="Varani A.M."/>
            <person name="Fiore M.F."/>
        </authorList>
    </citation>
    <scope>NUCLEOTIDE SEQUENCE [LARGE SCALE GENOMIC DNA]</scope>
    <source>
        <strain evidence="13 14">CENA357</strain>
    </source>
</reference>
<dbReference type="CDD" id="cd06163">
    <property type="entry name" value="S2P-M50_PDZ_RseP-like"/>
    <property type="match status" value="1"/>
</dbReference>
<sequence length="368" mass="39429">MSVLAAIAVLAVLILVHELGHFVAARSQGIHVNRFSLGFGPILWKYQGSQTEYAIRAFPLGGFVGFPDDDPDSDIPPNDPNLLRNRPILDRAIVISAGVIANLIFAYFLLVAQIGFVGIPQTSPPQPGVLIQQLAPDVSSVAQKAGIQKGDVILAANQREFGTSQQELEALREIIKTNAGKPVKLEIARGDQKLALNIVPEAKSNGEGSIGIGLSPNVKVERHAITNPLKALNMGAIEFQRIITMTFKGFGQLITNFGETAGQVAGPIKIVQIGSSIAQNDTGSLFFFAALISINLAIINILPLPALDGGQLAFLLIEGVRGKPLPNRVQEGVMQTGLMLLLGLGIFLIVKETTQLTSQLEWVQKLFQ</sequence>
<evidence type="ECO:0000256" key="10">
    <source>
        <dbReference type="ARBA" id="ARBA00023136"/>
    </source>
</evidence>
<dbReference type="Pfam" id="PF17820">
    <property type="entry name" value="PDZ_6"/>
    <property type="match status" value="1"/>
</dbReference>
<feature type="domain" description="PDZ" evidence="12">
    <location>
        <begin position="112"/>
        <end position="191"/>
    </location>
</feature>
<comment type="cofactor">
    <cofactor evidence="1 11">
        <name>Zn(2+)</name>
        <dbReference type="ChEBI" id="CHEBI:29105"/>
    </cofactor>
</comment>
<name>A0A8J7L3Q5_9CYAN</name>
<keyword evidence="14" id="KW-1185">Reference proteome</keyword>
<feature type="transmembrane region" description="Helical" evidence="11">
    <location>
        <begin position="92"/>
        <end position="112"/>
    </location>
</feature>
<dbReference type="GO" id="GO:0006508">
    <property type="term" value="P:proteolysis"/>
    <property type="evidence" value="ECO:0007669"/>
    <property type="project" value="UniProtKB-KW"/>
</dbReference>
<dbReference type="InterPro" id="IPR008915">
    <property type="entry name" value="Peptidase_M50"/>
</dbReference>
<dbReference type="InterPro" id="IPR036034">
    <property type="entry name" value="PDZ_sf"/>
</dbReference>
<dbReference type="EMBL" id="JAECZB010000092">
    <property type="protein sequence ID" value="MBH8555170.1"/>
    <property type="molecule type" value="Genomic_DNA"/>
</dbReference>
<organism evidence="13 14">
    <name type="scientific">Atlanticothrix silvestris CENA357</name>
    <dbReference type="NCBI Taxonomy" id="1725252"/>
    <lineage>
        <taxon>Bacteria</taxon>
        <taxon>Bacillati</taxon>
        <taxon>Cyanobacteriota</taxon>
        <taxon>Cyanophyceae</taxon>
        <taxon>Nostocales</taxon>
        <taxon>Nodulariaceae</taxon>
        <taxon>Atlanticothrix</taxon>
        <taxon>Atlanticothrix silvestris</taxon>
    </lineage>
</organism>
<protein>
    <recommendedName>
        <fullName evidence="11">Zinc metalloprotease</fullName>
        <ecNumber evidence="11">3.4.24.-</ecNumber>
    </recommendedName>
</protein>
<keyword evidence="9 11" id="KW-0482">Metalloprotease</keyword>
<dbReference type="Pfam" id="PF02163">
    <property type="entry name" value="Peptidase_M50"/>
    <property type="match status" value="1"/>
</dbReference>
<comment type="similarity">
    <text evidence="3 11">Belongs to the peptidase M50B family.</text>
</comment>
<dbReference type="GO" id="GO:0004222">
    <property type="term" value="F:metalloendopeptidase activity"/>
    <property type="evidence" value="ECO:0007669"/>
    <property type="project" value="InterPro"/>
</dbReference>
<evidence type="ECO:0000256" key="9">
    <source>
        <dbReference type="ARBA" id="ARBA00023049"/>
    </source>
</evidence>
<keyword evidence="4" id="KW-0645">Protease</keyword>
<keyword evidence="5 11" id="KW-0812">Transmembrane</keyword>
<dbReference type="AlphaFoldDB" id="A0A8J7L3Q5"/>
<comment type="subcellular location">
    <subcellularLocation>
        <location evidence="2">Membrane</location>
        <topology evidence="2">Multi-pass membrane protein</topology>
    </subcellularLocation>
</comment>
<evidence type="ECO:0000256" key="7">
    <source>
        <dbReference type="ARBA" id="ARBA00022833"/>
    </source>
</evidence>
<dbReference type="GO" id="GO:0046872">
    <property type="term" value="F:metal ion binding"/>
    <property type="evidence" value="ECO:0007669"/>
    <property type="project" value="UniProtKB-KW"/>
</dbReference>
<dbReference type="SUPFAM" id="SSF50156">
    <property type="entry name" value="PDZ domain-like"/>
    <property type="match status" value="1"/>
</dbReference>
<dbReference type="NCBIfam" id="TIGR00054">
    <property type="entry name" value="RIP metalloprotease RseP"/>
    <property type="match status" value="2"/>
</dbReference>
<dbReference type="Gene3D" id="2.30.42.10">
    <property type="match status" value="1"/>
</dbReference>
<keyword evidence="8 11" id="KW-1133">Transmembrane helix</keyword>
<dbReference type="RefSeq" id="WP_214441390.1">
    <property type="nucleotide sequence ID" value="NZ_JAECZB010000092.1"/>
</dbReference>
<evidence type="ECO:0000256" key="4">
    <source>
        <dbReference type="ARBA" id="ARBA00022670"/>
    </source>
</evidence>
<keyword evidence="7 11" id="KW-0862">Zinc</keyword>
<dbReference type="PANTHER" id="PTHR42837:SF2">
    <property type="entry name" value="MEMBRANE METALLOPROTEASE ARASP2, CHLOROPLASTIC-RELATED"/>
    <property type="match status" value="1"/>
</dbReference>
<evidence type="ECO:0000256" key="6">
    <source>
        <dbReference type="ARBA" id="ARBA00022801"/>
    </source>
</evidence>
<dbReference type="InterPro" id="IPR001478">
    <property type="entry name" value="PDZ"/>
</dbReference>
<dbReference type="SMART" id="SM00228">
    <property type="entry name" value="PDZ"/>
    <property type="match status" value="1"/>
</dbReference>
<evidence type="ECO:0000256" key="5">
    <source>
        <dbReference type="ARBA" id="ARBA00022692"/>
    </source>
</evidence>
<dbReference type="InterPro" id="IPR004387">
    <property type="entry name" value="Pept_M50_Zn"/>
</dbReference>
<dbReference type="InterPro" id="IPR041489">
    <property type="entry name" value="PDZ_6"/>
</dbReference>
<dbReference type="EC" id="3.4.24.-" evidence="11"/>
<evidence type="ECO:0000256" key="1">
    <source>
        <dbReference type="ARBA" id="ARBA00001947"/>
    </source>
</evidence>
<keyword evidence="6 11" id="KW-0378">Hydrolase</keyword>
<evidence type="ECO:0000313" key="13">
    <source>
        <dbReference type="EMBL" id="MBH8555170.1"/>
    </source>
</evidence>
<feature type="transmembrane region" description="Helical" evidence="11">
    <location>
        <begin position="332"/>
        <end position="350"/>
    </location>
</feature>
<feature type="transmembrane region" description="Helical" evidence="11">
    <location>
        <begin position="285"/>
        <end position="306"/>
    </location>
</feature>
<evidence type="ECO:0000259" key="12">
    <source>
        <dbReference type="SMART" id="SM00228"/>
    </source>
</evidence>
<evidence type="ECO:0000256" key="2">
    <source>
        <dbReference type="ARBA" id="ARBA00004141"/>
    </source>
</evidence>
<evidence type="ECO:0000256" key="11">
    <source>
        <dbReference type="RuleBase" id="RU362031"/>
    </source>
</evidence>
<evidence type="ECO:0000313" key="14">
    <source>
        <dbReference type="Proteomes" id="UP000599391"/>
    </source>
</evidence>
<dbReference type="GO" id="GO:0016020">
    <property type="term" value="C:membrane"/>
    <property type="evidence" value="ECO:0007669"/>
    <property type="project" value="UniProtKB-SubCell"/>
</dbReference>
<evidence type="ECO:0000256" key="8">
    <source>
        <dbReference type="ARBA" id="ARBA00022989"/>
    </source>
</evidence>
<dbReference type="Proteomes" id="UP000599391">
    <property type="component" value="Unassembled WGS sequence"/>
</dbReference>
<keyword evidence="10 11" id="KW-0472">Membrane</keyword>
<comment type="caution">
    <text evidence="13">The sequence shown here is derived from an EMBL/GenBank/DDBJ whole genome shotgun (WGS) entry which is preliminary data.</text>
</comment>
<accession>A0A8J7L3Q5</accession>
<evidence type="ECO:0000256" key="3">
    <source>
        <dbReference type="ARBA" id="ARBA00007931"/>
    </source>
</evidence>
<keyword evidence="11" id="KW-0479">Metal-binding</keyword>
<gene>
    <name evidence="13" type="primary">rseP</name>
    <name evidence="13" type="ORF">I8751_23030</name>
</gene>
<proteinExistence type="inferred from homology"/>